<keyword evidence="2" id="KW-1185">Reference proteome</keyword>
<dbReference type="InterPro" id="IPR032675">
    <property type="entry name" value="LRR_dom_sf"/>
</dbReference>
<dbReference type="AlphaFoldDB" id="A0A2Z6RMQ1"/>
<reference evidence="1 2" key="1">
    <citation type="submission" date="2017-11" db="EMBL/GenBank/DDBJ databases">
        <title>The genome of Rhizophagus clarus HR1 reveals common genetic basis of auxotrophy among arbuscular mycorrhizal fungi.</title>
        <authorList>
            <person name="Kobayashi Y."/>
        </authorList>
    </citation>
    <scope>NUCLEOTIDE SEQUENCE [LARGE SCALE GENOMIC DNA]</scope>
    <source>
        <strain evidence="1 2">HR1</strain>
    </source>
</reference>
<dbReference type="Proteomes" id="UP000247702">
    <property type="component" value="Unassembled WGS sequence"/>
</dbReference>
<organism evidence="1 2">
    <name type="scientific">Rhizophagus clarus</name>
    <dbReference type="NCBI Taxonomy" id="94130"/>
    <lineage>
        <taxon>Eukaryota</taxon>
        <taxon>Fungi</taxon>
        <taxon>Fungi incertae sedis</taxon>
        <taxon>Mucoromycota</taxon>
        <taxon>Glomeromycotina</taxon>
        <taxon>Glomeromycetes</taxon>
        <taxon>Glomerales</taxon>
        <taxon>Glomeraceae</taxon>
        <taxon>Rhizophagus</taxon>
    </lineage>
</organism>
<gene>
    <name evidence="1" type="ORF">RclHR1_02200007</name>
</gene>
<dbReference type="EMBL" id="BEXD01001336">
    <property type="protein sequence ID" value="GBB93626.1"/>
    <property type="molecule type" value="Genomic_DNA"/>
</dbReference>
<protein>
    <recommendedName>
        <fullName evidence="3">F-box domain-containing protein</fullName>
    </recommendedName>
</protein>
<proteinExistence type="predicted"/>
<evidence type="ECO:0000313" key="2">
    <source>
        <dbReference type="Proteomes" id="UP000247702"/>
    </source>
</evidence>
<comment type="caution">
    <text evidence="1">The sequence shown here is derived from an EMBL/GenBank/DDBJ whole genome shotgun (WGS) entry which is preliminary data.</text>
</comment>
<accession>A0A2Z6RMQ1</accession>
<dbReference type="Gene3D" id="3.80.10.10">
    <property type="entry name" value="Ribonuclease Inhibitor"/>
    <property type="match status" value="1"/>
</dbReference>
<sequence>MSKLDKDILFLIFEELQEDSKSLFSYLMVNRLWCETVIPILWRNPWCYYCFNYKYENTLFNIIFYYLFDDIKDFITNQEIQFPSSSLLFDYLSFCRSIDVNTINRIISFGSSSAYNQFFMQQKFYSLIMKKCPELKYFDMRSIKHQLFYIPEAKSCFESLCELRCDTSIHYSYFYGLSSFCQNIQKISIVNIEPKPNDGIAKLIEVQKNLKHFDWFDELSDEYPSEDPYKDILLALEKKADSLNYLRIYFQDSLEIKTLQKILPRFYKLKTLILDEYLRLTEEQLGQLRKQAYHDLETLNLEWNGLNVFSNIIENSGRCLKKILFRPYDTIQCDIYCFNESSLNFIRKVYENCPYIKYLSIVFPPSNEHFSEFEKLLKICQNLKSLLITIRNAGKKEANKKKFENGKTLLEILIKLAPNNLKEIRFYDDFKFSLENLEEFFERWRGREALSIFTSDSIYKRENYKALINKYISEGVIKDFIYESYKVDIYFNI</sequence>
<evidence type="ECO:0000313" key="1">
    <source>
        <dbReference type="EMBL" id="GBB93626.1"/>
    </source>
</evidence>
<name>A0A2Z6RMQ1_9GLOM</name>
<dbReference type="SUPFAM" id="SSF52047">
    <property type="entry name" value="RNI-like"/>
    <property type="match status" value="1"/>
</dbReference>
<evidence type="ECO:0008006" key="3">
    <source>
        <dbReference type="Google" id="ProtNLM"/>
    </source>
</evidence>